<accession>A0AAD0NXH1</accession>
<reference evidence="2 3" key="1">
    <citation type="submission" date="2018-05" db="EMBL/GenBank/DDBJ databases">
        <title>Complete genome sequence of Gordonia terrae NRRL B-16283.</title>
        <authorList>
            <person name="Garlena R.A."/>
            <person name="Russell D.A."/>
            <person name="Hatfull G.F."/>
        </authorList>
    </citation>
    <scope>NUCLEOTIDE SEQUENCE [LARGE SCALE GENOMIC DNA]</scope>
    <source>
        <strain evidence="2 3">NRRL B-16283</strain>
    </source>
</reference>
<keyword evidence="2" id="KW-0413">Isomerase</keyword>
<feature type="domain" description="Xylose isomerase-like TIM barrel" evidence="1">
    <location>
        <begin position="25"/>
        <end position="279"/>
    </location>
</feature>
<dbReference type="KEGG" id="gta:BCM27_24100"/>
<dbReference type="Pfam" id="PF01261">
    <property type="entry name" value="AP_endonuc_2"/>
    <property type="match status" value="1"/>
</dbReference>
<dbReference type="PANTHER" id="PTHR12110">
    <property type="entry name" value="HYDROXYPYRUVATE ISOMERASE"/>
    <property type="match status" value="1"/>
</dbReference>
<dbReference type="AlphaFoldDB" id="A0AAD0NXH1"/>
<dbReference type="SUPFAM" id="SSF51658">
    <property type="entry name" value="Xylose isomerase-like"/>
    <property type="match status" value="1"/>
</dbReference>
<evidence type="ECO:0000313" key="3">
    <source>
        <dbReference type="Proteomes" id="UP000247118"/>
    </source>
</evidence>
<dbReference type="GO" id="GO:0016853">
    <property type="term" value="F:isomerase activity"/>
    <property type="evidence" value="ECO:0007669"/>
    <property type="project" value="UniProtKB-KW"/>
</dbReference>
<dbReference type="PANTHER" id="PTHR12110:SF41">
    <property type="entry name" value="INOSOSE DEHYDRATASE"/>
    <property type="match status" value="1"/>
</dbReference>
<name>A0AAD0NXH1_9ACTN</name>
<dbReference type="InterPro" id="IPR036237">
    <property type="entry name" value="Xyl_isomerase-like_sf"/>
</dbReference>
<organism evidence="2 3">
    <name type="scientific">Gordonia terrae</name>
    <dbReference type="NCBI Taxonomy" id="2055"/>
    <lineage>
        <taxon>Bacteria</taxon>
        <taxon>Bacillati</taxon>
        <taxon>Actinomycetota</taxon>
        <taxon>Actinomycetes</taxon>
        <taxon>Mycobacteriales</taxon>
        <taxon>Gordoniaceae</taxon>
        <taxon>Gordonia</taxon>
    </lineage>
</organism>
<gene>
    <name evidence="2" type="ORF">DLJ61_24365</name>
</gene>
<dbReference type="Gene3D" id="3.20.20.150">
    <property type="entry name" value="Divalent-metal-dependent TIM barrel enzymes"/>
    <property type="match status" value="1"/>
</dbReference>
<dbReference type="EMBL" id="CP029604">
    <property type="protein sequence ID" value="AWO86226.1"/>
    <property type="molecule type" value="Genomic_DNA"/>
</dbReference>
<evidence type="ECO:0000259" key="1">
    <source>
        <dbReference type="Pfam" id="PF01261"/>
    </source>
</evidence>
<evidence type="ECO:0000313" key="2">
    <source>
        <dbReference type="EMBL" id="AWO86226.1"/>
    </source>
</evidence>
<dbReference type="InterPro" id="IPR013022">
    <property type="entry name" value="Xyl_isomerase-like_TIM-brl"/>
</dbReference>
<dbReference type="InterPro" id="IPR050312">
    <property type="entry name" value="IolE/XylAMocC-like"/>
</dbReference>
<proteinExistence type="predicted"/>
<protein>
    <submittedName>
        <fullName evidence="2">Sugar phosphate isomerase/epimerase</fullName>
    </submittedName>
</protein>
<dbReference type="Proteomes" id="UP000247118">
    <property type="component" value="Chromosome"/>
</dbReference>
<dbReference type="RefSeq" id="WP_004020484.1">
    <property type="nucleotide sequence ID" value="NZ_CABEIC010000002.1"/>
</dbReference>
<dbReference type="GeneID" id="32690959"/>
<sequence length="293" mass="31166">MRHPRLGCSTITFRRQELSRALGTIAELGFREVDLGSLPTVCEHVPLALDEQVRSRVARTVRDSGLGVRSINADIGDLNRPASTSELDASRAHLHELLTLAAAVGATALVLPNGALSHEPVETLTADLDRVAGRLAEAAETAEDCGVELWTESLHVHRLCCTAERALALAARLDGSRVRHVVDFSHVVASGAGLTETIDAYGDRTAHVHLRDATRGLVSDLPDPLMPGNINLSIGRGEVDFEQGLVALQRNAFDGHFTLELETHDVSEGARASSAAAAADTIESLLNLHPAGT</sequence>